<dbReference type="RefSeq" id="WP_061271674.1">
    <property type="nucleotide sequence ID" value="NZ_CBCRXN010000001.1"/>
</dbReference>
<protein>
    <submittedName>
        <fullName evidence="5">Lrp/AsnC family transcriptional regulator</fullName>
    </submittedName>
</protein>
<dbReference type="InterPro" id="IPR000485">
    <property type="entry name" value="AsnC-type_HTH_dom"/>
</dbReference>
<dbReference type="CDD" id="cd00090">
    <property type="entry name" value="HTH_ARSR"/>
    <property type="match status" value="1"/>
</dbReference>
<dbReference type="InterPro" id="IPR011008">
    <property type="entry name" value="Dimeric_a/b-barrel"/>
</dbReference>
<dbReference type="Pfam" id="PF13412">
    <property type="entry name" value="HTH_24"/>
    <property type="match status" value="1"/>
</dbReference>
<dbReference type="SUPFAM" id="SSF54909">
    <property type="entry name" value="Dimeric alpha+beta barrel"/>
    <property type="match status" value="1"/>
</dbReference>
<dbReference type="SMART" id="SM00344">
    <property type="entry name" value="HTH_ASNC"/>
    <property type="match status" value="1"/>
</dbReference>
<dbReference type="EMBL" id="NKUC01000004">
    <property type="protein sequence ID" value="PYD58053.1"/>
    <property type="molecule type" value="Genomic_DNA"/>
</dbReference>
<organism evidence="5 6">
    <name type="scientific">Komagataeibacter xylinus</name>
    <name type="common">Gluconacetobacter xylinus</name>
    <dbReference type="NCBI Taxonomy" id="28448"/>
    <lineage>
        <taxon>Bacteria</taxon>
        <taxon>Pseudomonadati</taxon>
        <taxon>Pseudomonadota</taxon>
        <taxon>Alphaproteobacteria</taxon>
        <taxon>Acetobacterales</taxon>
        <taxon>Acetobacteraceae</taxon>
        <taxon>Komagataeibacter</taxon>
    </lineage>
</organism>
<dbReference type="GO" id="GO:0043200">
    <property type="term" value="P:response to amino acid"/>
    <property type="evidence" value="ECO:0007669"/>
    <property type="project" value="TreeGrafter"/>
</dbReference>
<keyword evidence="6" id="KW-1185">Reference proteome</keyword>
<accession>A0A318PKE6</accession>
<dbReference type="GO" id="GO:0006355">
    <property type="term" value="P:regulation of DNA-templated transcription"/>
    <property type="evidence" value="ECO:0007669"/>
    <property type="project" value="UniProtKB-ARBA"/>
</dbReference>
<dbReference type="SUPFAM" id="SSF46785">
    <property type="entry name" value="Winged helix' DNA-binding domain"/>
    <property type="match status" value="1"/>
</dbReference>
<dbReference type="InterPro" id="IPR036390">
    <property type="entry name" value="WH_DNA-bd_sf"/>
</dbReference>
<reference evidence="5 6" key="1">
    <citation type="submission" date="2017-07" db="EMBL/GenBank/DDBJ databases">
        <title>A draft genome sequence of Komagataeibacter xylinus LMG 1515.</title>
        <authorList>
            <person name="Skraban J."/>
            <person name="Cleenwerck I."/>
            <person name="Vandamme P."/>
            <person name="Trcek J."/>
        </authorList>
    </citation>
    <scope>NUCLEOTIDE SEQUENCE [LARGE SCALE GENOMIC DNA]</scope>
    <source>
        <strain evidence="5 6">LMG 1515</strain>
    </source>
</reference>
<comment type="caution">
    <text evidence="5">The sequence shown here is derived from an EMBL/GenBank/DDBJ whole genome shotgun (WGS) entry which is preliminary data.</text>
</comment>
<dbReference type="Gene3D" id="1.10.10.10">
    <property type="entry name" value="Winged helix-like DNA-binding domain superfamily/Winged helix DNA-binding domain"/>
    <property type="match status" value="1"/>
</dbReference>
<dbReference type="GO" id="GO:0043565">
    <property type="term" value="F:sequence-specific DNA binding"/>
    <property type="evidence" value="ECO:0007669"/>
    <property type="project" value="InterPro"/>
</dbReference>
<keyword evidence="3" id="KW-0804">Transcription</keyword>
<dbReference type="AlphaFoldDB" id="A0A318PKE6"/>
<dbReference type="Pfam" id="PF01037">
    <property type="entry name" value="AsnC_trans_reg"/>
    <property type="match status" value="1"/>
</dbReference>
<dbReference type="Gene3D" id="3.30.70.920">
    <property type="match status" value="1"/>
</dbReference>
<keyword evidence="2" id="KW-0238">DNA-binding</keyword>
<gene>
    <name evidence="5" type="ORF">CFR75_03035</name>
</gene>
<keyword evidence="1" id="KW-0805">Transcription regulation</keyword>
<dbReference type="STRING" id="1220579.GCA_001571345_00354"/>
<dbReference type="InterPro" id="IPR011991">
    <property type="entry name" value="ArsR-like_HTH"/>
</dbReference>
<dbReference type="InterPro" id="IPR019887">
    <property type="entry name" value="Tscrpt_reg_AsnC/Lrp_C"/>
</dbReference>
<dbReference type="GO" id="GO:0005829">
    <property type="term" value="C:cytosol"/>
    <property type="evidence" value="ECO:0007669"/>
    <property type="project" value="TreeGrafter"/>
</dbReference>
<evidence type="ECO:0000256" key="3">
    <source>
        <dbReference type="ARBA" id="ARBA00023163"/>
    </source>
</evidence>
<evidence type="ECO:0000313" key="6">
    <source>
        <dbReference type="Proteomes" id="UP000248257"/>
    </source>
</evidence>
<dbReference type="Proteomes" id="UP000248257">
    <property type="component" value="Unassembled WGS sequence"/>
</dbReference>
<evidence type="ECO:0000259" key="4">
    <source>
        <dbReference type="PROSITE" id="PS50956"/>
    </source>
</evidence>
<evidence type="ECO:0000256" key="1">
    <source>
        <dbReference type="ARBA" id="ARBA00023015"/>
    </source>
</evidence>
<dbReference type="PRINTS" id="PR00033">
    <property type="entry name" value="HTHASNC"/>
</dbReference>
<dbReference type="PANTHER" id="PTHR30154">
    <property type="entry name" value="LEUCINE-RESPONSIVE REGULATORY PROTEIN"/>
    <property type="match status" value="1"/>
</dbReference>
<dbReference type="InterPro" id="IPR019888">
    <property type="entry name" value="Tscrpt_reg_AsnC-like"/>
</dbReference>
<evidence type="ECO:0000256" key="2">
    <source>
        <dbReference type="ARBA" id="ARBA00023125"/>
    </source>
</evidence>
<dbReference type="PROSITE" id="PS50956">
    <property type="entry name" value="HTH_ASNC_2"/>
    <property type="match status" value="1"/>
</dbReference>
<name>A0A318PKE6_KOMXY</name>
<sequence length="149" mass="16662">MSISGKTTINPAEEELINLLRENARMPVALVARRLGISRSTAQSRLEKLERQGVIEGYSLRLAAAYAESYVCAHMLVTLSPKYTASVQTLLRRIPEVRTIYSVSGNFDMIVMVEARSITRLDTVIDEIGSLDGVERTMSSMILSTRRQR</sequence>
<evidence type="ECO:0000313" key="5">
    <source>
        <dbReference type="EMBL" id="PYD58053.1"/>
    </source>
</evidence>
<dbReference type="InterPro" id="IPR036388">
    <property type="entry name" value="WH-like_DNA-bd_sf"/>
</dbReference>
<proteinExistence type="predicted"/>
<feature type="domain" description="HTH asnC-type" evidence="4">
    <location>
        <begin position="13"/>
        <end position="71"/>
    </location>
</feature>
<dbReference type="PANTHER" id="PTHR30154:SF53">
    <property type="entry name" value="HTH-TYPE TRANSCRIPTIONAL REGULATOR LRPC"/>
    <property type="match status" value="1"/>
</dbReference>
<dbReference type="OrthoDB" id="9809462at2"/>